<gene>
    <name evidence="2" type="ORF">EUX98_g5759</name>
</gene>
<dbReference type="AlphaFoldDB" id="A0A4S4MQN1"/>
<organism evidence="2 3">
    <name type="scientific">Antrodiella citrinella</name>
    <dbReference type="NCBI Taxonomy" id="2447956"/>
    <lineage>
        <taxon>Eukaryota</taxon>
        <taxon>Fungi</taxon>
        <taxon>Dikarya</taxon>
        <taxon>Basidiomycota</taxon>
        <taxon>Agaricomycotina</taxon>
        <taxon>Agaricomycetes</taxon>
        <taxon>Polyporales</taxon>
        <taxon>Steccherinaceae</taxon>
        <taxon>Antrodiella</taxon>
    </lineage>
</organism>
<evidence type="ECO:0000313" key="3">
    <source>
        <dbReference type="Proteomes" id="UP000308730"/>
    </source>
</evidence>
<feature type="region of interest" description="Disordered" evidence="1">
    <location>
        <begin position="282"/>
        <end position="312"/>
    </location>
</feature>
<dbReference type="Proteomes" id="UP000308730">
    <property type="component" value="Unassembled WGS sequence"/>
</dbReference>
<feature type="region of interest" description="Disordered" evidence="1">
    <location>
        <begin position="164"/>
        <end position="243"/>
    </location>
</feature>
<feature type="compositionally biased region" description="Low complexity" evidence="1">
    <location>
        <begin position="298"/>
        <end position="308"/>
    </location>
</feature>
<evidence type="ECO:0000313" key="2">
    <source>
        <dbReference type="EMBL" id="THH28424.1"/>
    </source>
</evidence>
<name>A0A4S4MQN1_9APHY</name>
<sequence>MQNPNKHFSTSHYDAPVWAEWMRPNRANNSSWDSSLVASFSNDSDEASDVLEGSTPATAIPVEYTWTPPTPTLDSDNSSSQLSIESPSLSELDELPEIPFISTADALESDNDEDDTQYDFNAVGNTVDERTFWANLMRPNLTASAATGRRATAVLGQTNQRVLSANRCRSPSVSSTASSRSKPPPAKSILSSSSSIRTRKGRKPPSVKFLDAPTIHYESDTEDDESEFEQPYGASSDKSQAAAPQTGLFGFIRRIVGTSSGKSRAPDRPVISGPIPLWEGSRRRARLSLDESRKRTPSLRTTRSSASLRSERSCSSRLQTYWGRVTGKDP</sequence>
<reference evidence="2 3" key="1">
    <citation type="submission" date="2019-02" db="EMBL/GenBank/DDBJ databases">
        <title>Genome sequencing of the rare red list fungi Antrodiella citrinella (Flaviporus citrinellus).</title>
        <authorList>
            <person name="Buettner E."/>
            <person name="Kellner H."/>
        </authorList>
    </citation>
    <scope>NUCLEOTIDE SEQUENCE [LARGE SCALE GENOMIC DNA]</scope>
    <source>
        <strain evidence="2 3">DSM 108506</strain>
    </source>
</reference>
<comment type="caution">
    <text evidence="2">The sequence shown here is derived from an EMBL/GenBank/DDBJ whole genome shotgun (WGS) entry which is preliminary data.</text>
</comment>
<evidence type="ECO:0000256" key="1">
    <source>
        <dbReference type="SAM" id="MobiDB-lite"/>
    </source>
</evidence>
<accession>A0A4S4MQN1</accession>
<keyword evidence="3" id="KW-1185">Reference proteome</keyword>
<feature type="compositionally biased region" description="Low complexity" evidence="1">
    <location>
        <begin position="169"/>
        <end position="196"/>
    </location>
</feature>
<feature type="region of interest" description="Disordered" evidence="1">
    <location>
        <begin position="43"/>
        <end position="95"/>
    </location>
</feature>
<dbReference type="OrthoDB" id="2752724at2759"/>
<feature type="compositionally biased region" description="Low complexity" evidence="1">
    <location>
        <begin position="78"/>
        <end position="90"/>
    </location>
</feature>
<dbReference type="EMBL" id="SGPM01000179">
    <property type="protein sequence ID" value="THH28424.1"/>
    <property type="molecule type" value="Genomic_DNA"/>
</dbReference>
<proteinExistence type="predicted"/>
<protein>
    <submittedName>
        <fullName evidence="2">Uncharacterized protein</fullName>
    </submittedName>
</protein>